<dbReference type="RefSeq" id="WP_005186868.1">
    <property type="nucleotide sequence ID" value="NZ_BAED01000040.1"/>
</dbReference>
<dbReference type="AlphaFoldDB" id="G7GPN5"/>
<keyword evidence="3" id="KW-1185">Reference proteome</keyword>
<feature type="compositionally biased region" description="Basic and acidic residues" evidence="1">
    <location>
        <begin position="44"/>
        <end position="55"/>
    </location>
</feature>
<protein>
    <submittedName>
        <fullName evidence="2">Uncharacterized protein</fullName>
    </submittedName>
</protein>
<feature type="region of interest" description="Disordered" evidence="1">
    <location>
        <begin position="33"/>
        <end position="59"/>
    </location>
</feature>
<dbReference type="Proteomes" id="UP000006023">
    <property type="component" value="Unassembled WGS sequence"/>
</dbReference>
<evidence type="ECO:0000313" key="2">
    <source>
        <dbReference type="EMBL" id="GAB05560.1"/>
    </source>
</evidence>
<feature type="compositionally biased region" description="Basic residues" evidence="1">
    <location>
        <begin position="7"/>
        <end position="21"/>
    </location>
</feature>
<accession>G7GPN5</accession>
<comment type="caution">
    <text evidence="2">The sequence shown here is derived from an EMBL/GenBank/DDBJ whole genome shotgun (WGS) entry which is preliminary data.</text>
</comment>
<dbReference type="EMBL" id="BAED01000040">
    <property type="protein sequence ID" value="GAB05560.1"/>
    <property type="molecule type" value="Genomic_DNA"/>
</dbReference>
<sequence length="118" mass="13515">MYEPHPFHRTRGPRHLDRRQRRIDHLHVEAQLERGAEHAVQVGKPEHPDGPERVGRQQRRCHRHPLDQADHIVDEDRFAVAREPDIRLELNAGPQGPSERGRGVLPSTVVGAAAVREH</sequence>
<gene>
    <name evidence="2" type="ORF">GOAMR_40_00500</name>
</gene>
<evidence type="ECO:0000313" key="3">
    <source>
        <dbReference type="Proteomes" id="UP000006023"/>
    </source>
</evidence>
<feature type="region of interest" description="Disordered" evidence="1">
    <location>
        <begin position="88"/>
        <end position="118"/>
    </location>
</feature>
<proteinExistence type="predicted"/>
<evidence type="ECO:0000256" key="1">
    <source>
        <dbReference type="SAM" id="MobiDB-lite"/>
    </source>
</evidence>
<reference evidence="2 3" key="1">
    <citation type="submission" date="2011-11" db="EMBL/GenBank/DDBJ databases">
        <title>Whole genome shotgun sequence of Gordonia amarae NBRC 15530.</title>
        <authorList>
            <person name="Takarada H."/>
            <person name="Hosoyama A."/>
            <person name="Tsuchikane K."/>
            <person name="Katsumata H."/>
            <person name="Yamazaki S."/>
            <person name="Fujita N."/>
        </authorList>
    </citation>
    <scope>NUCLEOTIDE SEQUENCE [LARGE SCALE GENOMIC DNA]</scope>
    <source>
        <strain evidence="2 3">NBRC 15530</strain>
    </source>
</reference>
<dbReference type="STRING" id="1075090.GOAMR_40_00500"/>
<organism evidence="2 3">
    <name type="scientific">Gordonia amarae NBRC 15530</name>
    <dbReference type="NCBI Taxonomy" id="1075090"/>
    <lineage>
        <taxon>Bacteria</taxon>
        <taxon>Bacillati</taxon>
        <taxon>Actinomycetota</taxon>
        <taxon>Actinomycetes</taxon>
        <taxon>Mycobacteriales</taxon>
        <taxon>Gordoniaceae</taxon>
        <taxon>Gordonia</taxon>
    </lineage>
</organism>
<feature type="region of interest" description="Disordered" evidence="1">
    <location>
        <begin position="1"/>
        <end position="21"/>
    </location>
</feature>
<name>G7GPN5_9ACTN</name>